<organism evidence="10 11">
    <name type="scientific">Apophysomyces ossiformis</name>
    <dbReference type="NCBI Taxonomy" id="679940"/>
    <lineage>
        <taxon>Eukaryota</taxon>
        <taxon>Fungi</taxon>
        <taxon>Fungi incertae sedis</taxon>
        <taxon>Mucoromycota</taxon>
        <taxon>Mucoromycotina</taxon>
        <taxon>Mucoromycetes</taxon>
        <taxon>Mucorales</taxon>
        <taxon>Mucorineae</taxon>
        <taxon>Mucoraceae</taxon>
        <taxon>Apophysomyces</taxon>
    </lineage>
</organism>
<evidence type="ECO:0000256" key="3">
    <source>
        <dbReference type="ARBA" id="ARBA00022701"/>
    </source>
</evidence>
<protein>
    <recommendedName>
        <fullName evidence="9">CAP-Gly domain-containing protein</fullName>
    </recommendedName>
</protein>
<keyword evidence="11" id="KW-1185">Reference proteome</keyword>
<dbReference type="PANTHER" id="PTHR18916">
    <property type="entry name" value="DYNACTIN 1-RELATED MICROTUBULE-BINDING"/>
    <property type="match status" value="1"/>
</dbReference>
<evidence type="ECO:0000256" key="2">
    <source>
        <dbReference type="ARBA" id="ARBA00022490"/>
    </source>
</evidence>
<dbReference type="OrthoDB" id="2130750at2759"/>
<dbReference type="Pfam" id="PF16641">
    <property type="entry name" value="CLIP1_ZNF"/>
    <property type="match status" value="2"/>
</dbReference>
<feature type="region of interest" description="Disordered" evidence="8">
    <location>
        <begin position="155"/>
        <end position="295"/>
    </location>
</feature>
<dbReference type="GO" id="GO:0005874">
    <property type="term" value="C:microtubule"/>
    <property type="evidence" value="ECO:0007669"/>
    <property type="project" value="UniProtKB-KW"/>
</dbReference>
<sequence length="887" mass="100171">MSSRIARLHAGTKTDPVSSMPSRSRKTTSRSSSSSSFNVDDSAPLRRKKASTIPARSSAVKSSSQQPRGCKSAGSDNTNRLIVGQRVSVASLGIVGTLRFVGETKFKPDIWTGIELDLVGAGKNDGSVQGVRYFSCPAGTGIFVLASKVSAIDNGPQPSKTMDSKRKHSSLDIAPKTTEKRKHSSLDVALKSTKSTKTTKTTKTTEVKHRSSPDIAPRTSRTTATRRKTSVPSSSPSVTTRQVVASKSARTTQMTRAPSDMVAKQSRSKSSVTVAPSKTTMPVPKRSNPSTPAPRKSIIRKNSVLRQSTSTRTVKGEDELQRMHALLEQSRKEKEILSEQMDGKEAAWERLVSAKESYALRVKELNDTITRLQNNLDNAEEKIGTLEKVLAEKDETIARTAIGDVVEKQYIQRIEKLDNLVRELQAAADEMTESHEVKLREHAAQIEQLRRELTQRDRLTDALERECEDLRKASMDTIRAYETSMLETAQQKDQVIQGKQNQIDRLQHELEDLRSCDVTPRFHDAEYDDGEYNHSQRRLEEQLELTTQELDRERLQIKHMSSEIDQLREEVKRVHLAHASAEKRFCALQCELEQEIRDKRRIMEEANAATEALAKAEDENEQLKLAKATGERKLAEALKKASMLERKSSKDGRQQDEHADCVRSKRALEAEHEELRQSHNRLEQECMRLMDELLALENAQINEDHGEPRNEDCALQRQIDRLKQELVRQQQKYADLELSKRTKVNQLNKELADLEALMETKIFGAEELEESLQAERRRVKHLEKELADQNRIGHRYSMPMTPVSVSSFSQYIDSSMDGDHHGSDEDDVYCEICEVYGHDVIGCTALMTMNQQDLKEPISEQSMPYCVNCDVFGVHSTEDCPNQDETY</sequence>
<evidence type="ECO:0000256" key="5">
    <source>
        <dbReference type="ARBA" id="ARBA00023054"/>
    </source>
</evidence>
<evidence type="ECO:0000256" key="4">
    <source>
        <dbReference type="ARBA" id="ARBA00022737"/>
    </source>
</evidence>
<dbReference type="Proteomes" id="UP000605846">
    <property type="component" value="Unassembled WGS sequence"/>
</dbReference>
<feature type="coiled-coil region" evidence="7">
    <location>
        <begin position="765"/>
        <end position="792"/>
    </location>
</feature>
<evidence type="ECO:0000256" key="1">
    <source>
        <dbReference type="ARBA" id="ARBA00004245"/>
    </source>
</evidence>
<feature type="region of interest" description="Disordered" evidence="8">
    <location>
        <begin position="641"/>
        <end position="661"/>
    </location>
</feature>
<dbReference type="PROSITE" id="PS50245">
    <property type="entry name" value="CAP_GLY_2"/>
    <property type="match status" value="1"/>
</dbReference>
<keyword evidence="4" id="KW-0677">Repeat</keyword>
<evidence type="ECO:0000313" key="11">
    <source>
        <dbReference type="Proteomes" id="UP000605846"/>
    </source>
</evidence>
<evidence type="ECO:0000313" key="10">
    <source>
        <dbReference type="EMBL" id="KAF7723146.1"/>
    </source>
</evidence>
<dbReference type="Pfam" id="PF01302">
    <property type="entry name" value="CAP_GLY"/>
    <property type="match status" value="1"/>
</dbReference>
<accession>A0A8H7BNY6</accession>
<feature type="compositionally biased region" description="Low complexity" evidence="8">
    <location>
        <begin position="191"/>
        <end position="202"/>
    </location>
</feature>
<gene>
    <name evidence="10" type="ORF">EC973_002328</name>
</gene>
<feature type="compositionally biased region" description="Low complexity" evidence="8">
    <location>
        <begin position="230"/>
        <end position="240"/>
    </location>
</feature>
<evidence type="ECO:0000256" key="6">
    <source>
        <dbReference type="ARBA" id="ARBA00023212"/>
    </source>
</evidence>
<name>A0A8H7BNY6_9FUNG</name>
<dbReference type="InterPro" id="IPR000938">
    <property type="entry name" value="CAP-Gly_domain"/>
</dbReference>
<evidence type="ECO:0000256" key="8">
    <source>
        <dbReference type="SAM" id="MobiDB-lite"/>
    </source>
</evidence>
<dbReference type="SMART" id="SM01052">
    <property type="entry name" value="CAP_GLY"/>
    <property type="match status" value="1"/>
</dbReference>
<dbReference type="PROSITE" id="PS00845">
    <property type="entry name" value="CAP_GLY_1"/>
    <property type="match status" value="1"/>
</dbReference>
<feature type="compositionally biased region" description="Polar residues" evidence="8">
    <location>
        <begin position="268"/>
        <end position="280"/>
    </location>
</feature>
<comment type="caution">
    <text evidence="10">The sequence shown here is derived from an EMBL/GenBank/DDBJ whole genome shotgun (WGS) entry which is preliminary data.</text>
</comment>
<feature type="compositionally biased region" description="Basic and acidic residues" evidence="8">
    <location>
        <begin position="203"/>
        <end position="212"/>
    </location>
</feature>
<keyword evidence="5 7" id="KW-0175">Coiled coil</keyword>
<keyword evidence="2" id="KW-0963">Cytoplasm</keyword>
<feature type="region of interest" description="Disordered" evidence="8">
    <location>
        <begin position="1"/>
        <end position="77"/>
    </location>
</feature>
<reference evidence="10" key="1">
    <citation type="submission" date="2020-01" db="EMBL/GenBank/DDBJ databases">
        <title>Genome Sequencing of Three Apophysomyces-Like Fungal Strains Confirms a Novel Fungal Genus in the Mucoromycota with divergent Burkholderia-like Endosymbiotic Bacteria.</title>
        <authorList>
            <person name="Stajich J.E."/>
            <person name="Macias A.M."/>
            <person name="Carter-House D."/>
            <person name="Lovett B."/>
            <person name="Kasson L.R."/>
            <person name="Berry K."/>
            <person name="Grigoriev I."/>
            <person name="Chang Y."/>
            <person name="Spatafora J."/>
            <person name="Kasson M.T."/>
        </authorList>
    </citation>
    <scope>NUCLEOTIDE SEQUENCE</scope>
    <source>
        <strain evidence="10">NRRL A-21654</strain>
    </source>
</reference>
<keyword evidence="6" id="KW-0206">Cytoskeleton</keyword>
<evidence type="ECO:0000256" key="7">
    <source>
        <dbReference type="SAM" id="Coils"/>
    </source>
</evidence>
<feature type="domain" description="CAP-Gly" evidence="9">
    <location>
        <begin position="102"/>
        <end position="145"/>
    </location>
</feature>
<dbReference type="EMBL" id="JABAYA010000162">
    <property type="protein sequence ID" value="KAF7723146.1"/>
    <property type="molecule type" value="Genomic_DNA"/>
</dbReference>
<dbReference type="Gene3D" id="2.30.30.190">
    <property type="entry name" value="CAP Gly-rich-like domain"/>
    <property type="match status" value="1"/>
</dbReference>
<dbReference type="AlphaFoldDB" id="A0A8H7BNY6"/>
<dbReference type="InterPro" id="IPR036859">
    <property type="entry name" value="CAP-Gly_dom_sf"/>
</dbReference>
<dbReference type="InterPro" id="IPR032108">
    <property type="entry name" value="CLIP1_ZNF"/>
</dbReference>
<feature type="compositionally biased region" description="Polar residues" evidence="8">
    <location>
        <begin position="241"/>
        <end position="256"/>
    </location>
</feature>
<evidence type="ECO:0000259" key="9">
    <source>
        <dbReference type="PROSITE" id="PS50245"/>
    </source>
</evidence>
<comment type="subcellular location">
    <subcellularLocation>
        <location evidence="1">Cytoplasm</location>
        <location evidence="1">Cytoskeleton</location>
    </subcellularLocation>
</comment>
<proteinExistence type="predicted"/>
<dbReference type="SUPFAM" id="SSF74924">
    <property type="entry name" value="Cap-Gly domain"/>
    <property type="match status" value="1"/>
</dbReference>
<keyword evidence="3" id="KW-0493">Microtubule</keyword>